<dbReference type="KEGG" id="cdc:CD196_2933"/>
<dbReference type="Proteomes" id="UP000002068">
    <property type="component" value="Chromosome"/>
</dbReference>
<feature type="transmembrane region" description="Helical" evidence="8">
    <location>
        <begin position="480"/>
        <end position="501"/>
    </location>
</feature>
<evidence type="ECO:0000256" key="6">
    <source>
        <dbReference type="ARBA" id="ARBA00022989"/>
    </source>
</evidence>
<dbReference type="PANTHER" id="PTHR43357">
    <property type="entry name" value="INNER MEMBRANE ABC TRANSPORTER PERMEASE PROTEIN YDCV"/>
    <property type="match status" value="1"/>
</dbReference>
<evidence type="ECO:0000256" key="3">
    <source>
        <dbReference type="ARBA" id="ARBA00022475"/>
    </source>
</evidence>
<feature type="domain" description="ABC transmembrane type-1" evidence="9">
    <location>
        <begin position="68"/>
        <end position="272"/>
    </location>
</feature>
<dbReference type="HOGENOM" id="CLU_021838_1_0_9"/>
<protein>
    <submittedName>
        <fullName evidence="10">Probable abc transporter permease protein y4fn</fullName>
    </submittedName>
</protein>
<evidence type="ECO:0000259" key="9">
    <source>
        <dbReference type="PROSITE" id="PS50928"/>
    </source>
</evidence>
<feature type="transmembrane region" description="Helical" evidence="8">
    <location>
        <begin position="431"/>
        <end position="451"/>
    </location>
</feature>
<dbReference type="PANTHER" id="PTHR43357:SF4">
    <property type="entry name" value="INNER MEMBRANE ABC TRANSPORTER PERMEASE PROTEIN YDCV"/>
    <property type="match status" value="1"/>
</dbReference>
<feature type="transmembrane region" description="Helical" evidence="8">
    <location>
        <begin position="106"/>
        <end position="127"/>
    </location>
</feature>
<dbReference type="InterPro" id="IPR000515">
    <property type="entry name" value="MetI-like"/>
</dbReference>
<dbReference type="AlphaFoldDB" id="A0A0H3N7C8"/>
<proteinExistence type="inferred from homology"/>
<accession>A0A0H3N7C8</accession>
<evidence type="ECO:0000256" key="1">
    <source>
        <dbReference type="ARBA" id="ARBA00004429"/>
    </source>
</evidence>
<keyword evidence="6 8" id="KW-1133">Transmembrane helix</keyword>
<comment type="subcellular location">
    <subcellularLocation>
        <location evidence="1">Cell inner membrane</location>
        <topology evidence="1">Multi-pass membrane protein</topology>
    </subcellularLocation>
    <subcellularLocation>
        <location evidence="8">Cell membrane</location>
        <topology evidence="8">Multi-pass membrane protein</topology>
    </subcellularLocation>
</comment>
<dbReference type="Pfam" id="PF00528">
    <property type="entry name" value="BPD_transp_1"/>
    <property type="match status" value="2"/>
</dbReference>
<dbReference type="PROSITE" id="PS50928">
    <property type="entry name" value="ABC_TM1"/>
    <property type="match status" value="2"/>
</dbReference>
<comment type="similarity">
    <text evidence="8">Belongs to the binding-protein-dependent transport system permease family.</text>
</comment>
<reference evidence="10 11" key="1">
    <citation type="journal article" date="2009" name="Genome Biol.">
        <title>Comparative genome and phenotypic analysis of Clostridium difficile 027 strains provides insight into the evolution of a hypervirulent bacterium.</title>
        <authorList>
            <person name="Stabler R.A."/>
            <person name="He M."/>
            <person name="Dawson L."/>
            <person name="Martin M."/>
            <person name="Valiente E."/>
            <person name="Corton C."/>
            <person name="Lawley T.D."/>
            <person name="Sebaihia M."/>
            <person name="Quail M.A."/>
            <person name="Rose G."/>
            <person name="Gerding D.N."/>
            <person name="Gibert M."/>
            <person name="Popoff M.R."/>
            <person name="Parkhill J."/>
            <person name="Dougan G."/>
            <person name="Wren B.W."/>
        </authorList>
    </citation>
    <scope>NUCLEOTIDE SEQUENCE [LARGE SCALE GENOMIC DNA]</scope>
    <source>
        <strain evidence="10 11">CD196</strain>
    </source>
</reference>
<evidence type="ECO:0000313" key="11">
    <source>
        <dbReference type="Proteomes" id="UP000002068"/>
    </source>
</evidence>
<evidence type="ECO:0000256" key="5">
    <source>
        <dbReference type="ARBA" id="ARBA00022692"/>
    </source>
</evidence>
<feature type="transmembrane region" description="Helical" evidence="8">
    <location>
        <begin position="398"/>
        <end position="419"/>
    </location>
</feature>
<feature type="transmembrane region" description="Helical" evidence="8">
    <location>
        <begin position="72"/>
        <end position="94"/>
    </location>
</feature>
<feature type="domain" description="ABC transmembrane type-1" evidence="9">
    <location>
        <begin position="360"/>
        <end position="555"/>
    </location>
</feature>
<feature type="transmembrane region" description="Helical" evidence="8">
    <location>
        <begin position="155"/>
        <end position="176"/>
    </location>
</feature>
<dbReference type="Gene3D" id="1.10.3720.10">
    <property type="entry name" value="MetI-like"/>
    <property type="match status" value="2"/>
</dbReference>
<keyword evidence="2 8" id="KW-0813">Transport</keyword>
<dbReference type="GO" id="GO:0055085">
    <property type="term" value="P:transmembrane transport"/>
    <property type="evidence" value="ECO:0007669"/>
    <property type="project" value="InterPro"/>
</dbReference>
<dbReference type="InterPro" id="IPR035906">
    <property type="entry name" value="MetI-like_sf"/>
</dbReference>
<dbReference type="RefSeq" id="WP_012816383.1">
    <property type="nucleotide sequence ID" value="NC_013315.1"/>
</dbReference>
<dbReference type="EMBL" id="FN538970">
    <property type="protein sequence ID" value="CBA65876.1"/>
    <property type="molecule type" value="Genomic_DNA"/>
</dbReference>
<feature type="transmembrane region" description="Helical" evidence="8">
    <location>
        <begin position="253"/>
        <end position="276"/>
    </location>
</feature>
<gene>
    <name evidence="10" type="ordered locus">CD196_2933</name>
</gene>
<feature type="transmembrane region" description="Helical" evidence="8">
    <location>
        <begin position="538"/>
        <end position="558"/>
    </location>
</feature>
<evidence type="ECO:0000313" key="10">
    <source>
        <dbReference type="EMBL" id="CBA65876.1"/>
    </source>
</evidence>
<sequence length="564" mass="63084">MIKKINRSKFTSKNVIFIVLYSILFWILIGYIIIPIGNTFVQAFQGKGGYSFEVFKEYFSNTNNLRVVSNTIILGLGSVFVCGIMGISLALYMTFVCDKHKKIIHILLLSPMMIPGVIMVIACIQIYGESGIVTKSIEILLPFIKKPYDFSGLKGILFVVAYTQYVYFYLNVYVALKYVDYSTVEAAKGMGASKLRVFFDVIWPVITPAVITSTIITFASGISSFSAPNLIGGGFKVLSTQIVRSKANNHMDIASVQVITLLLMGILFMILLQYYGKKYGVVPSLKSQSYKVHNRKKDLFTFVCKVIIEIQIIMIMLPIVTIVYLSFVSTHSIMTTIFPRDFTLENYQMIFQKSRVLQPILNSFKMSLMAVAVGLIITVPVSYLVIKKDTAYNRLAKFIIMLPWSMPASAIAVNLINTFNQKSIFAFNESLIGGFYIVPIAYTIYALPLLFSSNEVAMKSINLGLEESSRSLGAGRIKTFYNVIVPNMMPGIISGAILVFIRTIGEYTMSALLYGVYNRPISISIVTNMQEFKIGVSMAYGVLVIGICYIALGIIFKLDRKRFT</sequence>
<dbReference type="CDD" id="cd06261">
    <property type="entry name" value="TM_PBP2"/>
    <property type="match status" value="2"/>
</dbReference>
<name>A0A0H3N7C8_CLODC</name>
<evidence type="ECO:0000256" key="4">
    <source>
        <dbReference type="ARBA" id="ARBA00022519"/>
    </source>
</evidence>
<feature type="transmembrane region" description="Helical" evidence="8">
    <location>
        <begin position="366"/>
        <end position="386"/>
    </location>
</feature>
<keyword evidence="5 8" id="KW-0812">Transmembrane</keyword>
<feature type="transmembrane region" description="Helical" evidence="8">
    <location>
        <begin position="197"/>
        <end position="219"/>
    </location>
</feature>
<feature type="transmembrane region" description="Helical" evidence="8">
    <location>
        <begin position="12"/>
        <end position="34"/>
    </location>
</feature>
<keyword evidence="7 8" id="KW-0472">Membrane</keyword>
<keyword evidence="3" id="KW-1003">Cell membrane</keyword>
<evidence type="ECO:0000256" key="8">
    <source>
        <dbReference type="RuleBase" id="RU363032"/>
    </source>
</evidence>
<keyword evidence="4" id="KW-0997">Cell inner membrane</keyword>
<feature type="transmembrane region" description="Helical" evidence="8">
    <location>
        <begin position="299"/>
        <end position="325"/>
    </location>
</feature>
<evidence type="ECO:0000256" key="7">
    <source>
        <dbReference type="ARBA" id="ARBA00023136"/>
    </source>
</evidence>
<dbReference type="GO" id="GO:0005886">
    <property type="term" value="C:plasma membrane"/>
    <property type="evidence" value="ECO:0007669"/>
    <property type="project" value="UniProtKB-SubCell"/>
</dbReference>
<dbReference type="SUPFAM" id="SSF161098">
    <property type="entry name" value="MetI-like"/>
    <property type="match status" value="2"/>
</dbReference>
<organism evidence="10 11">
    <name type="scientific">Clostridioides difficile (strain CD196)</name>
    <name type="common">Peptoclostridium difficile</name>
    <dbReference type="NCBI Taxonomy" id="645462"/>
    <lineage>
        <taxon>Bacteria</taxon>
        <taxon>Bacillati</taxon>
        <taxon>Bacillota</taxon>
        <taxon>Clostridia</taxon>
        <taxon>Peptostreptococcales</taxon>
        <taxon>Peptostreptococcaceae</taxon>
        <taxon>Clostridioides</taxon>
    </lineage>
</organism>
<evidence type="ECO:0000256" key="2">
    <source>
        <dbReference type="ARBA" id="ARBA00022448"/>
    </source>
</evidence>